<evidence type="ECO:0000313" key="2">
    <source>
        <dbReference type="Proteomes" id="UP000011991"/>
    </source>
</evidence>
<comment type="caution">
    <text evidence="1">The sequence shown here is derived from an EMBL/GenBank/DDBJ whole genome shotgun (WGS) entry which is preliminary data.</text>
</comment>
<dbReference type="PATRIC" id="fig|1265738.3.peg.2552"/>
<gene>
    <name evidence="1" type="ORF">RMSM_02538</name>
</gene>
<dbReference type="RefSeq" id="WP_008695788.1">
    <property type="nucleotide sequence ID" value="NZ_ANOG01000361.1"/>
</dbReference>
<accession>M5RMT0</accession>
<reference evidence="1 2" key="1">
    <citation type="journal article" date="2013" name="Mar. Genomics">
        <title>Expression of sulfatases in Rhodopirellula baltica and the diversity of sulfatases in the genus Rhodopirellula.</title>
        <authorList>
            <person name="Wegner C.E."/>
            <person name="Richter-Heitmann T."/>
            <person name="Klindworth A."/>
            <person name="Klockow C."/>
            <person name="Richter M."/>
            <person name="Achstetter T."/>
            <person name="Glockner F.O."/>
            <person name="Harder J."/>
        </authorList>
    </citation>
    <scope>NUCLEOTIDE SEQUENCE [LARGE SCALE GENOMIC DNA]</scope>
    <source>
        <strain evidence="1 2">SM1</strain>
    </source>
</reference>
<evidence type="ECO:0000313" key="1">
    <source>
        <dbReference type="EMBL" id="EMI20506.1"/>
    </source>
</evidence>
<keyword evidence="2" id="KW-1185">Reference proteome</keyword>
<protein>
    <submittedName>
        <fullName evidence="1">Uncharacterized protein</fullName>
    </submittedName>
</protein>
<proteinExistence type="predicted"/>
<organism evidence="1 2">
    <name type="scientific">Rhodopirellula maiorica SM1</name>
    <dbReference type="NCBI Taxonomy" id="1265738"/>
    <lineage>
        <taxon>Bacteria</taxon>
        <taxon>Pseudomonadati</taxon>
        <taxon>Planctomycetota</taxon>
        <taxon>Planctomycetia</taxon>
        <taxon>Pirellulales</taxon>
        <taxon>Pirellulaceae</taxon>
        <taxon>Novipirellula</taxon>
    </lineage>
</organism>
<sequence>MGKPITLGHLMKSIGDYKSRPRRVIVKDEPDYARRVIGVQNGKLLLKHCDGKCRVVSIEQVLKVI</sequence>
<name>M5RMT0_9BACT</name>
<dbReference type="EMBL" id="ANOG01000361">
    <property type="protein sequence ID" value="EMI20506.1"/>
    <property type="molecule type" value="Genomic_DNA"/>
</dbReference>
<dbReference type="Proteomes" id="UP000011991">
    <property type="component" value="Unassembled WGS sequence"/>
</dbReference>
<dbReference type="AlphaFoldDB" id="M5RMT0"/>